<evidence type="ECO:0000256" key="9">
    <source>
        <dbReference type="ARBA" id="ARBA00025589"/>
    </source>
</evidence>
<dbReference type="EC" id="2.7.7.7" evidence="4"/>
<dbReference type="GO" id="GO:0009432">
    <property type="term" value="P:SOS response"/>
    <property type="evidence" value="ECO:0007669"/>
    <property type="project" value="UniProtKB-KW"/>
</dbReference>
<evidence type="ECO:0000313" key="13">
    <source>
        <dbReference type="Proteomes" id="UP000009081"/>
    </source>
</evidence>
<comment type="subunit">
    <text evidence="3">Monomer.</text>
</comment>
<evidence type="ECO:0000256" key="7">
    <source>
        <dbReference type="ARBA" id="ARBA00023204"/>
    </source>
</evidence>
<dbReference type="PROSITE" id="PS50173">
    <property type="entry name" value="UMUC"/>
    <property type="match status" value="1"/>
</dbReference>
<comment type="similarity">
    <text evidence="2">Belongs to the DNA polymerase type-Y family.</text>
</comment>
<dbReference type="GO" id="GO:0042276">
    <property type="term" value="P:error-prone translesion synthesis"/>
    <property type="evidence" value="ECO:0007669"/>
    <property type="project" value="TreeGrafter"/>
</dbReference>
<dbReference type="InterPro" id="IPR025188">
    <property type="entry name" value="DUF4113"/>
</dbReference>
<evidence type="ECO:0000256" key="2">
    <source>
        <dbReference type="ARBA" id="ARBA00010945"/>
    </source>
</evidence>
<dbReference type="InterPro" id="IPR043128">
    <property type="entry name" value="Rev_trsase/Diguanyl_cyclase"/>
</dbReference>
<dbReference type="KEGG" id="mea:Mex_2p0643"/>
<evidence type="ECO:0000256" key="6">
    <source>
        <dbReference type="ARBA" id="ARBA00023199"/>
    </source>
</evidence>
<evidence type="ECO:0000256" key="3">
    <source>
        <dbReference type="ARBA" id="ARBA00011245"/>
    </source>
</evidence>
<dbReference type="CDD" id="cd01700">
    <property type="entry name" value="PolY_Pol_V_umuC"/>
    <property type="match status" value="1"/>
</dbReference>
<keyword evidence="8" id="KW-0742">SOS response</keyword>
<keyword evidence="7" id="KW-0234">DNA repair</keyword>
<dbReference type="Gene3D" id="3.30.70.270">
    <property type="match status" value="1"/>
</dbReference>
<dbReference type="Proteomes" id="UP000009081">
    <property type="component" value="Plasmid megaplasmid"/>
</dbReference>
<gene>
    <name evidence="12" type="primary">umuC</name>
    <name evidence="12" type="ordered locus">MexAM1_META2p0643</name>
</gene>
<evidence type="ECO:0000256" key="10">
    <source>
        <dbReference type="ARBA" id="ARBA00049244"/>
    </source>
</evidence>
<feature type="domain" description="UmuC" evidence="11">
    <location>
        <begin position="21"/>
        <end position="205"/>
    </location>
</feature>
<organism evidence="12 13">
    <name type="scientific">Methylorubrum extorquens (strain ATCC 14718 / DSM 1338 / JCM 2805 / NCIMB 9133 / AM1)</name>
    <name type="common">Methylobacterium extorquens</name>
    <dbReference type="NCBI Taxonomy" id="272630"/>
    <lineage>
        <taxon>Bacteria</taxon>
        <taxon>Pseudomonadati</taxon>
        <taxon>Pseudomonadota</taxon>
        <taxon>Alphaproteobacteria</taxon>
        <taxon>Hyphomicrobiales</taxon>
        <taxon>Methylobacteriaceae</taxon>
        <taxon>Methylorubrum</taxon>
    </lineage>
</organism>
<reference evidence="12 13" key="1">
    <citation type="journal article" date="2009" name="PLoS ONE">
        <title>Methylobacterium genome sequences: a reference blueprint to investigate microbial metabolism of C1 compounds from natural and industrial sources.</title>
        <authorList>
            <person name="Vuilleumier S."/>
            <person name="Chistoserdova L."/>
            <person name="Lee M.-C."/>
            <person name="Bringel F."/>
            <person name="Lajus A."/>
            <person name="Zhou Y."/>
            <person name="Gourion B."/>
            <person name="Barbe V."/>
            <person name="Chang J."/>
            <person name="Cruveiller S."/>
            <person name="Dossat C."/>
            <person name="Gillett W."/>
            <person name="Gruffaz C."/>
            <person name="Haugen E."/>
            <person name="Hourcade E."/>
            <person name="Levy R."/>
            <person name="Mangenot S."/>
            <person name="Muller E."/>
            <person name="Nadalig T."/>
            <person name="Pagni M."/>
            <person name="Penny C."/>
            <person name="Peyraud R."/>
            <person name="Robinson D.G."/>
            <person name="Roche D."/>
            <person name="Rouy Z."/>
            <person name="Saenampechek C."/>
            <person name="Salvignol G."/>
            <person name="Vallenet D."/>
            <person name="Wu Z."/>
            <person name="Marx C.J."/>
            <person name="Vorholt J.A."/>
            <person name="Olson M.V."/>
            <person name="Kaul R."/>
            <person name="Weissenbach J."/>
            <person name="Medigue C."/>
            <person name="Lidstrom M.E."/>
        </authorList>
    </citation>
    <scope>NUCLEOTIDE SEQUENCE [LARGE SCALE GENOMIC DNA]</scope>
    <source>
        <strain evidence="13">ATCC 14718 / DSM 1338 / JCM 2805 / NCIMB 9133 / AM1</strain>
    </source>
</reference>
<dbReference type="AlphaFoldDB" id="C5B4V7"/>
<dbReference type="InterPro" id="IPR043502">
    <property type="entry name" value="DNA/RNA_pol_sf"/>
</dbReference>
<dbReference type="PANTHER" id="PTHR11076:SF34">
    <property type="entry name" value="PROTEIN UMUC"/>
    <property type="match status" value="1"/>
</dbReference>
<proteinExistence type="inferred from homology"/>
<dbReference type="InterPro" id="IPR001126">
    <property type="entry name" value="UmuC"/>
</dbReference>
<dbReference type="InterPro" id="IPR017961">
    <property type="entry name" value="DNA_pol_Y-fam_little_finger"/>
</dbReference>
<evidence type="ECO:0000256" key="5">
    <source>
        <dbReference type="ARBA" id="ARBA00022763"/>
    </source>
</evidence>
<evidence type="ECO:0000256" key="1">
    <source>
        <dbReference type="ARBA" id="ARBA00001946"/>
    </source>
</evidence>
<dbReference type="OrthoDB" id="9808813at2"/>
<dbReference type="GO" id="GO:0005829">
    <property type="term" value="C:cytosol"/>
    <property type="evidence" value="ECO:0007669"/>
    <property type="project" value="TreeGrafter"/>
</dbReference>
<accession>C5B4V7</accession>
<dbReference type="Gene3D" id="1.10.150.20">
    <property type="entry name" value="5' to 3' exonuclease, C-terminal subdomain"/>
    <property type="match status" value="1"/>
</dbReference>
<keyword evidence="5" id="KW-0227">DNA damage</keyword>
<comment type="catalytic activity">
    <reaction evidence="10">
        <text>DNA(n) + a 2'-deoxyribonucleoside 5'-triphosphate = DNA(n+1) + diphosphate</text>
        <dbReference type="Rhea" id="RHEA:22508"/>
        <dbReference type="Rhea" id="RHEA-COMP:17339"/>
        <dbReference type="Rhea" id="RHEA-COMP:17340"/>
        <dbReference type="ChEBI" id="CHEBI:33019"/>
        <dbReference type="ChEBI" id="CHEBI:61560"/>
        <dbReference type="ChEBI" id="CHEBI:173112"/>
        <dbReference type="EC" id="2.7.7.7"/>
    </reaction>
</comment>
<dbReference type="GO" id="GO:0003684">
    <property type="term" value="F:damaged DNA binding"/>
    <property type="evidence" value="ECO:0007669"/>
    <property type="project" value="InterPro"/>
</dbReference>
<dbReference type="Pfam" id="PF00817">
    <property type="entry name" value="IMS"/>
    <property type="match status" value="1"/>
</dbReference>
<evidence type="ECO:0000259" key="11">
    <source>
        <dbReference type="PROSITE" id="PS50173"/>
    </source>
</evidence>
<dbReference type="PANTHER" id="PTHR11076">
    <property type="entry name" value="DNA REPAIR POLYMERASE UMUC / TRANSFERASE FAMILY MEMBER"/>
    <property type="match status" value="1"/>
</dbReference>
<dbReference type="RefSeq" id="WP_012753939.1">
    <property type="nucleotide sequence ID" value="NC_012811.1"/>
</dbReference>
<dbReference type="Pfam" id="PF13438">
    <property type="entry name" value="DUF4113"/>
    <property type="match status" value="1"/>
</dbReference>
<keyword evidence="13" id="KW-1185">Reference proteome</keyword>
<dbReference type="GO" id="GO:0003887">
    <property type="term" value="F:DNA-directed DNA polymerase activity"/>
    <property type="evidence" value="ECO:0007669"/>
    <property type="project" value="TreeGrafter"/>
</dbReference>
<dbReference type="Pfam" id="PF11799">
    <property type="entry name" value="IMS_C"/>
    <property type="match status" value="1"/>
</dbReference>
<sequence>MAMVTSQSSSKASRVGSVRSFALSDGNSFYCSCERVFDPRLARVPVIVLSNNDGCAIARTPEAKALGIRMGEPWFKIRQLCRSEGVRVYSSNYALYGDMSSRVNEVYRRFSPRIEVYSIDESFVDLSDVRETERAELARDMRETVRKWTGIPTCVGIGPTRTLSKLANHIAKKHPELGGVCDLTDEQERAAWMGLIPMQEIWGVGPATARKLEAAGCDSVADVRDLDPRMARKSMTVVGERLVYELRGIACLDLETVAPTRKGCAVTRSFSDRVEDLAVMEQAVAAHASRLAEKLRAQALGTDHVTIFFHTSEHDRDGPQRSVSTVVTLPEASNDGLVLLKAAKFGVRRIWRDGYRYSKAGIISTDLVPLEASQRALIGAFDRERGGALMDAVDACNRRFGRGAVVSAAAGLERERSWSTKFEMRSPRYTTRLDEMPVVAAC</sequence>
<keyword evidence="6" id="KW-0741">SOS mutagenesis</keyword>
<name>C5B4V7_METEA</name>
<dbReference type="InterPro" id="IPR050116">
    <property type="entry name" value="DNA_polymerase-Y"/>
</dbReference>
<evidence type="ECO:0000256" key="4">
    <source>
        <dbReference type="ARBA" id="ARBA00012417"/>
    </source>
</evidence>
<dbReference type="EMBL" id="CP001511">
    <property type="protein sequence ID" value="ACS43489.1"/>
    <property type="molecule type" value="Genomic_DNA"/>
</dbReference>
<protein>
    <recommendedName>
        <fullName evidence="4">DNA-directed DNA polymerase</fullName>
        <ecNumber evidence="4">2.7.7.7</ecNumber>
    </recommendedName>
</protein>
<comment type="cofactor">
    <cofactor evidence="1">
        <name>Mg(2+)</name>
        <dbReference type="ChEBI" id="CHEBI:18420"/>
    </cofactor>
</comment>
<keyword evidence="12" id="KW-0614">Plasmid</keyword>
<dbReference type="HOGENOM" id="CLU_012348_3_0_5"/>
<dbReference type="SUPFAM" id="SSF56672">
    <property type="entry name" value="DNA/RNA polymerases"/>
    <property type="match status" value="1"/>
</dbReference>
<comment type="function">
    <text evidence="9">Poorly processive, error-prone DNA polymerase involved in untargeted mutagenesis. Copies undamaged DNA at stalled replication forks, which arise in vivo from mismatched or misaligned primer ends. These misaligned primers can be extended by PolIV. Exhibits no 3'-5' exonuclease (proofreading) activity. May be involved in translesional synthesis, in conjunction with the beta clamp from PolIII.</text>
</comment>
<evidence type="ECO:0000313" key="12">
    <source>
        <dbReference type="EMBL" id="ACS43489.1"/>
    </source>
</evidence>
<geneLocation type="plasmid" evidence="12 13">
    <name>megaplasmid</name>
</geneLocation>
<dbReference type="GO" id="GO:0006281">
    <property type="term" value="P:DNA repair"/>
    <property type="evidence" value="ECO:0007669"/>
    <property type="project" value="UniProtKB-KW"/>
</dbReference>
<evidence type="ECO:0000256" key="8">
    <source>
        <dbReference type="ARBA" id="ARBA00023236"/>
    </source>
</evidence>
<dbReference type="Gene3D" id="3.40.1170.60">
    <property type="match status" value="1"/>
</dbReference>